<dbReference type="GO" id="GO:0031012">
    <property type="term" value="C:extracellular matrix"/>
    <property type="evidence" value="ECO:0007669"/>
    <property type="project" value="TreeGrafter"/>
</dbReference>
<gene>
    <name evidence="5" type="ORF">V9T40_003598</name>
</gene>
<dbReference type="Proteomes" id="UP001367676">
    <property type="component" value="Unassembled WGS sequence"/>
</dbReference>
<reference evidence="5 6" key="1">
    <citation type="submission" date="2024-03" db="EMBL/GenBank/DDBJ databases">
        <title>Adaptation during the transition from Ophiocordyceps entomopathogen to insect associate is accompanied by gene loss and intensified selection.</title>
        <authorList>
            <person name="Ward C.M."/>
            <person name="Onetto C.A."/>
            <person name="Borneman A.R."/>
        </authorList>
    </citation>
    <scope>NUCLEOTIDE SEQUENCE [LARGE SCALE GENOMIC DNA]</scope>
    <source>
        <strain evidence="5">AWRI1</strain>
        <tissue evidence="5">Single Adult Female</tissue>
    </source>
</reference>
<dbReference type="EMBL" id="JBBCAQ010000006">
    <property type="protein sequence ID" value="KAK7603599.1"/>
    <property type="molecule type" value="Genomic_DNA"/>
</dbReference>
<comment type="caution">
    <text evidence="5">The sequence shown here is derived from an EMBL/GenBank/DDBJ whole genome shotgun (WGS) entry which is preliminary data.</text>
</comment>
<evidence type="ECO:0000313" key="6">
    <source>
        <dbReference type="Proteomes" id="UP001367676"/>
    </source>
</evidence>
<keyword evidence="1 2" id="KW-0193">Cuticle</keyword>
<keyword evidence="4" id="KW-0732">Signal</keyword>
<accession>A0AAN9U184</accession>
<dbReference type="GO" id="GO:0042302">
    <property type="term" value="F:structural constituent of cuticle"/>
    <property type="evidence" value="ECO:0007669"/>
    <property type="project" value="UniProtKB-UniRule"/>
</dbReference>
<evidence type="ECO:0000256" key="2">
    <source>
        <dbReference type="PROSITE-ProRule" id="PRU00497"/>
    </source>
</evidence>
<feature type="compositionally biased region" description="Basic and acidic residues" evidence="3">
    <location>
        <begin position="280"/>
        <end position="326"/>
    </location>
</feature>
<feature type="compositionally biased region" description="Basic residues" evidence="3">
    <location>
        <begin position="144"/>
        <end position="155"/>
    </location>
</feature>
<feature type="compositionally biased region" description="Polar residues" evidence="3">
    <location>
        <begin position="330"/>
        <end position="342"/>
    </location>
</feature>
<dbReference type="PROSITE" id="PS51155">
    <property type="entry name" value="CHIT_BIND_RR_2"/>
    <property type="match status" value="1"/>
</dbReference>
<dbReference type="PANTHER" id="PTHR12236:SF95">
    <property type="entry name" value="CUTICULAR PROTEIN 76BD, ISOFORM C-RELATED"/>
    <property type="match status" value="1"/>
</dbReference>
<dbReference type="AlphaFoldDB" id="A0AAN9U184"/>
<feature type="chain" id="PRO_5042935756" evidence="4">
    <location>
        <begin position="19"/>
        <end position="351"/>
    </location>
</feature>
<organism evidence="5 6">
    <name type="scientific">Parthenolecanium corni</name>
    <dbReference type="NCBI Taxonomy" id="536013"/>
    <lineage>
        <taxon>Eukaryota</taxon>
        <taxon>Metazoa</taxon>
        <taxon>Ecdysozoa</taxon>
        <taxon>Arthropoda</taxon>
        <taxon>Hexapoda</taxon>
        <taxon>Insecta</taxon>
        <taxon>Pterygota</taxon>
        <taxon>Neoptera</taxon>
        <taxon>Paraneoptera</taxon>
        <taxon>Hemiptera</taxon>
        <taxon>Sternorrhyncha</taxon>
        <taxon>Coccoidea</taxon>
        <taxon>Coccidae</taxon>
        <taxon>Parthenolecanium</taxon>
    </lineage>
</organism>
<feature type="region of interest" description="Disordered" evidence="3">
    <location>
        <begin position="273"/>
        <end position="351"/>
    </location>
</feature>
<feature type="region of interest" description="Disordered" evidence="3">
    <location>
        <begin position="136"/>
        <end position="216"/>
    </location>
</feature>
<dbReference type="InterPro" id="IPR000618">
    <property type="entry name" value="Insect_cuticle"/>
</dbReference>
<keyword evidence="6" id="KW-1185">Reference proteome</keyword>
<protein>
    <submittedName>
        <fullName evidence="5">Uncharacterized protein</fullName>
    </submittedName>
</protein>
<feature type="compositionally biased region" description="Basic and acidic residues" evidence="3">
    <location>
        <begin position="157"/>
        <end position="173"/>
    </location>
</feature>
<dbReference type="PROSITE" id="PS00233">
    <property type="entry name" value="CHIT_BIND_RR_1"/>
    <property type="match status" value="1"/>
</dbReference>
<feature type="signal peptide" evidence="4">
    <location>
        <begin position="1"/>
        <end position="18"/>
    </location>
</feature>
<name>A0AAN9U184_9HEMI</name>
<evidence type="ECO:0000256" key="1">
    <source>
        <dbReference type="ARBA" id="ARBA00022460"/>
    </source>
</evidence>
<dbReference type="Pfam" id="PF00379">
    <property type="entry name" value="Chitin_bind_4"/>
    <property type="match status" value="1"/>
</dbReference>
<dbReference type="PANTHER" id="PTHR12236">
    <property type="entry name" value="STRUCTURAL CONTITUENT OF CUTICLE"/>
    <property type="match status" value="1"/>
</dbReference>
<sequence>MLPKSIQVFLFLAGPCLSKPLNDDDENDVSGHLGPLHNQGAPLYYDTGHQNYEEEYPGYDGYASYAPHHDHEHYAYPRYKFEYGVHDPHTGDIKKQYEERDGDVVRGYYSLVEPDGSIRIVEYTADDKHGFQATVRKIGPSHHPPPHHHHHHPHPHPPSDHHYYPKHNDHSYEDQYYYPPAQPHNTYYDDDGEHGYYGQKKYRRPPVPSFGDFNHPYQYAPGSAEYEESDDYPYHSNINYPVYVLPKPSYAPIQELTAYDALEKDFENPDKLYKKRSPYKKTDKSFKLSPTEKSKVELKPELKPKEAQKKEDRVDKKDSENSKSEKPQVTLESATTPKSSKVQTEKPKDKS</sequence>
<proteinExistence type="predicted"/>
<dbReference type="GO" id="GO:0005615">
    <property type="term" value="C:extracellular space"/>
    <property type="evidence" value="ECO:0007669"/>
    <property type="project" value="TreeGrafter"/>
</dbReference>
<dbReference type="InterPro" id="IPR031311">
    <property type="entry name" value="CHIT_BIND_RR_consensus"/>
</dbReference>
<dbReference type="PRINTS" id="PR00947">
    <property type="entry name" value="CUTICLE"/>
</dbReference>
<evidence type="ECO:0000313" key="5">
    <source>
        <dbReference type="EMBL" id="KAK7603599.1"/>
    </source>
</evidence>
<evidence type="ECO:0000256" key="4">
    <source>
        <dbReference type="SAM" id="SignalP"/>
    </source>
</evidence>
<evidence type="ECO:0000256" key="3">
    <source>
        <dbReference type="SAM" id="MobiDB-lite"/>
    </source>
</evidence>
<dbReference type="InterPro" id="IPR051217">
    <property type="entry name" value="Insect_Cuticle_Struc_Prot"/>
</dbReference>